<dbReference type="PANTHER" id="PTHR21666:SF270">
    <property type="entry name" value="MUREIN HYDROLASE ACTIVATOR ENVC"/>
    <property type="match status" value="1"/>
</dbReference>
<dbReference type="SUPFAM" id="SSF51261">
    <property type="entry name" value="Duplicated hybrid motif"/>
    <property type="match status" value="1"/>
</dbReference>
<dbReference type="CDD" id="cd12797">
    <property type="entry name" value="M23_peptidase"/>
    <property type="match status" value="1"/>
</dbReference>
<dbReference type="PANTHER" id="PTHR21666">
    <property type="entry name" value="PEPTIDASE-RELATED"/>
    <property type="match status" value="1"/>
</dbReference>
<dbReference type="InterPro" id="IPR011055">
    <property type="entry name" value="Dup_hybrid_motif"/>
</dbReference>
<proteinExistence type="predicted"/>
<dbReference type="GO" id="GO:0004222">
    <property type="term" value="F:metalloendopeptidase activity"/>
    <property type="evidence" value="ECO:0007669"/>
    <property type="project" value="TreeGrafter"/>
</dbReference>
<dbReference type="EMBL" id="NJBN01000001">
    <property type="protein sequence ID" value="TKJ42212.1"/>
    <property type="molecule type" value="Genomic_DNA"/>
</dbReference>
<sequence>MFVTCLVLLLPGLSGGEVPQDEVQQASEQLQRIRDEIEQYEKRIKESQTREKDLLSELENYDREISLRRSLVNTLERELIRTQHSLKKILADISNLQVKIELTRSDSAKISVERDSLASIVTKRAVYAYKYLRRDVLQAILTSRSLVQMLTRQEYLQRITEADRKNLQRLDQKNQQLSKISRTLEDSKIRKSEQLHDYRKTAQFKEKLIRDESTETENLAERRKERESLLAQIRQDQDLLRRQLAEKKLAAERVENMIRDLETRRETLPILPERTWAPDVPFAQLKGRLNWPAIGKVVSKFGPQRHQTLATITENPGIEIEAGEGTPVHTVGTGQVTRITWLRGYGNTVIVDHSEGYYTVYAHMGQILVREGQVIDAGEVIGRVGQTGSLQGPRLHFEIWAKREKQDPQSWLIRK</sequence>
<reference evidence="3 4" key="1">
    <citation type="submission" date="2017-06" db="EMBL/GenBank/DDBJ databases">
        <title>Novel microbial phyla capable of carbon fixation and sulfur reduction in deep-sea sediments.</title>
        <authorList>
            <person name="Huang J."/>
            <person name="Baker B."/>
            <person name="Wang Y."/>
        </authorList>
    </citation>
    <scope>NUCLEOTIDE SEQUENCE [LARGE SCALE GENOMIC DNA]</scope>
    <source>
        <strain evidence="3">B3_LCP</strain>
    </source>
</reference>
<dbReference type="Gene3D" id="6.10.250.3150">
    <property type="match status" value="1"/>
</dbReference>
<gene>
    <name evidence="3" type="ORF">CEE37_00620</name>
</gene>
<dbReference type="InterPro" id="IPR050570">
    <property type="entry name" value="Cell_wall_metabolism_enzyme"/>
</dbReference>
<protein>
    <recommendedName>
        <fullName evidence="2">M23ase beta-sheet core domain-containing protein</fullName>
    </recommendedName>
</protein>
<dbReference type="InterPro" id="IPR016047">
    <property type="entry name" value="M23ase_b-sheet_dom"/>
</dbReference>
<accession>A0A532V4Z9</accession>
<feature type="coiled-coil region" evidence="1">
    <location>
        <begin position="23"/>
        <end position="64"/>
    </location>
</feature>
<evidence type="ECO:0000313" key="3">
    <source>
        <dbReference type="EMBL" id="TKJ42212.1"/>
    </source>
</evidence>
<dbReference type="Gene3D" id="2.70.70.10">
    <property type="entry name" value="Glucose Permease (Domain IIA)"/>
    <property type="match status" value="1"/>
</dbReference>
<comment type="caution">
    <text evidence="3">The sequence shown here is derived from an EMBL/GenBank/DDBJ whole genome shotgun (WGS) entry which is preliminary data.</text>
</comment>
<evidence type="ECO:0000313" key="4">
    <source>
        <dbReference type="Proteomes" id="UP000319619"/>
    </source>
</evidence>
<evidence type="ECO:0000259" key="2">
    <source>
        <dbReference type="Pfam" id="PF01551"/>
    </source>
</evidence>
<organism evidence="3 4">
    <name type="scientific">candidate division LCP-89 bacterium B3_LCP</name>
    <dbReference type="NCBI Taxonomy" id="2012998"/>
    <lineage>
        <taxon>Bacteria</taxon>
        <taxon>Pseudomonadati</taxon>
        <taxon>Bacteria division LCP-89</taxon>
    </lineage>
</organism>
<keyword evidence="1" id="KW-0175">Coiled coil</keyword>
<dbReference type="Pfam" id="PF01551">
    <property type="entry name" value="Peptidase_M23"/>
    <property type="match status" value="1"/>
</dbReference>
<dbReference type="AlphaFoldDB" id="A0A532V4Z9"/>
<name>A0A532V4Z9_UNCL8</name>
<evidence type="ECO:0000256" key="1">
    <source>
        <dbReference type="SAM" id="Coils"/>
    </source>
</evidence>
<feature type="domain" description="M23ase beta-sheet core" evidence="2">
    <location>
        <begin position="315"/>
        <end position="408"/>
    </location>
</feature>
<dbReference type="Proteomes" id="UP000319619">
    <property type="component" value="Unassembled WGS sequence"/>
</dbReference>